<comment type="subcellular location">
    <subcellularLocation>
        <location evidence="1">Nucleus</location>
    </subcellularLocation>
</comment>
<dbReference type="Pfam" id="PF00271">
    <property type="entry name" value="Helicase_C"/>
    <property type="match status" value="1"/>
</dbReference>
<dbReference type="Gene3D" id="3.40.50.300">
    <property type="entry name" value="P-loop containing nucleotide triphosphate hydrolases"/>
    <property type="match status" value="2"/>
</dbReference>
<dbReference type="InterPro" id="IPR007502">
    <property type="entry name" value="Helicase-assoc_dom"/>
</dbReference>
<evidence type="ECO:0000256" key="1">
    <source>
        <dbReference type="ARBA" id="ARBA00004123"/>
    </source>
</evidence>
<evidence type="ECO:0000259" key="12">
    <source>
        <dbReference type="PROSITE" id="PS51194"/>
    </source>
</evidence>
<evidence type="ECO:0008006" key="15">
    <source>
        <dbReference type="Google" id="ProtNLM"/>
    </source>
</evidence>
<dbReference type="FunFam" id="1.20.120.1080:FF:000011">
    <property type="entry name" value="DExH-box ATP-dependent RNA helicase DExH6"/>
    <property type="match status" value="1"/>
</dbReference>
<dbReference type="SMART" id="SM00847">
    <property type="entry name" value="HA2"/>
    <property type="match status" value="1"/>
</dbReference>
<dbReference type="Pfam" id="PF00270">
    <property type="entry name" value="DEAD"/>
    <property type="match status" value="1"/>
</dbReference>
<feature type="domain" description="Helicase ATP-binding" evidence="11">
    <location>
        <begin position="191"/>
        <end position="370"/>
    </location>
</feature>
<comment type="caution">
    <text evidence="13">The sequence shown here is derived from an EMBL/GenBank/DDBJ whole genome shotgun (WGS) entry which is preliminary data.</text>
</comment>
<feature type="domain" description="Helicase C-terminal" evidence="12">
    <location>
        <begin position="531"/>
        <end position="705"/>
    </location>
</feature>
<dbReference type="Pfam" id="PF04408">
    <property type="entry name" value="WHD_HA2"/>
    <property type="match status" value="1"/>
</dbReference>
<dbReference type="SMART" id="SM00393">
    <property type="entry name" value="R3H"/>
    <property type="match status" value="1"/>
</dbReference>
<keyword evidence="14" id="KW-1185">Reference proteome</keyword>
<dbReference type="GO" id="GO:0016787">
    <property type="term" value="F:hydrolase activity"/>
    <property type="evidence" value="ECO:0007669"/>
    <property type="project" value="UniProtKB-KW"/>
</dbReference>
<dbReference type="InterPro" id="IPR036867">
    <property type="entry name" value="R3H_dom_sf"/>
</dbReference>
<dbReference type="PROSITE" id="PS51194">
    <property type="entry name" value="HELICASE_CTER"/>
    <property type="match status" value="1"/>
</dbReference>
<keyword evidence="5" id="KW-0067">ATP-binding</keyword>
<evidence type="ECO:0000256" key="4">
    <source>
        <dbReference type="ARBA" id="ARBA00022806"/>
    </source>
</evidence>
<gene>
    <name evidence="13" type="ORF">M569_05391</name>
</gene>
<evidence type="ECO:0000259" key="10">
    <source>
        <dbReference type="PROSITE" id="PS51061"/>
    </source>
</evidence>
<evidence type="ECO:0000256" key="9">
    <source>
        <dbReference type="ARBA" id="ARBA00060772"/>
    </source>
</evidence>
<dbReference type="InterPro" id="IPR001650">
    <property type="entry name" value="Helicase_C-like"/>
</dbReference>
<feature type="non-terminal residue" evidence="13">
    <location>
        <position position="985"/>
    </location>
</feature>
<evidence type="ECO:0000256" key="7">
    <source>
        <dbReference type="ARBA" id="ARBA00023242"/>
    </source>
</evidence>
<dbReference type="GO" id="GO:0005524">
    <property type="term" value="F:ATP binding"/>
    <property type="evidence" value="ECO:0007669"/>
    <property type="project" value="UniProtKB-KW"/>
</dbReference>
<dbReference type="InterPro" id="IPR011709">
    <property type="entry name" value="DEAD-box_helicase_OB_fold"/>
</dbReference>
<dbReference type="GO" id="GO:0003723">
    <property type="term" value="F:RNA binding"/>
    <property type="evidence" value="ECO:0007669"/>
    <property type="project" value="UniProtKB-KW"/>
</dbReference>
<evidence type="ECO:0000256" key="3">
    <source>
        <dbReference type="ARBA" id="ARBA00022801"/>
    </source>
</evidence>
<dbReference type="SMART" id="SM00487">
    <property type="entry name" value="DEXDc"/>
    <property type="match status" value="1"/>
</dbReference>
<dbReference type="EMBL" id="AUSU01002147">
    <property type="protein sequence ID" value="EPS69371.1"/>
    <property type="molecule type" value="Genomic_DNA"/>
</dbReference>
<dbReference type="PROSITE" id="PS51192">
    <property type="entry name" value="HELICASE_ATP_BIND_1"/>
    <property type="match status" value="1"/>
</dbReference>
<dbReference type="Gene3D" id="1.25.40.20">
    <property type="entry name" value="Ankyrin repeat-containing domain"/>
    <property type="match status" value="1"/>
</dbReference>
<reference evidence="13 14" key="1">
    <citation type="journal article" date="2013" name="BMC Genomics">
        <title>The miniature genome of a carnivorous plant Genlisea aurea contains a low number of genes and short non-coding sequences.</title>
        <authorList>
            <person name="Leushkin E.V."/>
            <person name="Sutormin R.A."/>
            <person name="Nabieva E.R."/>
            <person name="Penin A.A."/>
            <person name="Kondrashov A.S."/>
            <person name="Logacheva M.D."/>
        </authorList>
    </citation>
    <scope>NUCLEOTIDE SEQUENCE [LARGE SCALE GENOMIC DNA]</scope>
</reference>
<dbReference type="Gene3D" id="1.20.120.1080">
    <property type="match status" value="1"/>
</dbReference>
<dbReference type="SUPFAM" id="SSF82708">
    <property type="entry name" value="R3H domain"/>
    <property type="match status" value="1"/>
</dbReference>
<protein>
    <recommendedName>
        <fullName evidence="15">RNA helicase</fullName>
    </recommendedName>
</protein>
<dbReference type="InterPro" id="IPR001374">
    <property type="entry name" value="R3H_dom"/>
</dbReference>
<dbReference type="Gene3D" id="3.30.1370.50">
    <property type="entry name" value="R3H-like domain"/>
    <property type="match status" value="1"/>
</dbReference>
<dbReference type="PANTHER" id="PTHR18934">
    <property type="entry name" value="ATP-DEPENDENT RNA HELICASE"/>
    <property type="match status" value="1"/>
</dbReference>
<dbReference type="InterPro" id="IPR011545">
    <property type="entry name" value="DEAD/DEAH_box_helicase_dom"/>
</dbReference>
<organism evidence="13 14">
    <name type="scientific">Genlisea aurea</name>
    <dbReference type="NCBI Taxonomy" id="192259"/>
    <lineage>
        <taxon>Eukaryota</taxon>
        <taxon>Viridiplantae</taxon>
        <taxon>Streptophyta</taxon>
        <taxon>Embryophyta</taxon>
        <taxon>Tracheophyta</taxon>
        <taxon>Spermatophyta</taxon>
        <taxon>Magnoliopsida</taxon>
        <taxon>eudicotyledons</taxon>
        <taxon>Gunneridae</taxon>
        <taxon>Pentapetalae</taxon>
        <taxon>asterids</taxon>
        <taxon>lamiids</taxon>
        <taxon>Lamiales</taxon>
        <taxon>Lentibulariaceae</taxon>
        <taxon>Genlisea</taxon>
    </lineage>
</organism>
<dbReference type="SUPFAM" id="SSF48403">
    <property type="entry name" value="Ankyrin repeat"/>
    <property type="match status" value="1"/>
</dbReference>
<dbReference type="SMART" id="SM00490">
    <property type="entry name" value="HELICc"/>
    <property type="match status" value="1"/>
</dbReference>
<comment type="similarity">
    <text evidence="9">Belongs to the DExH box helicase family.</text>
</comment>
<dbReference type="CDD" id="cd18791">
    <property type="entry name" value="SF2_C_RHA"/>
    <property type="match status" value="1"/>
</dbReference>
<dbReference type="InterPro" id="IPR014001">
    <property type="entry name" value="Helicase_ATP-bd"/>
</dbReference>
<dbReference type="Pfam" id="PF07717">
    <property type="entry name" value="OB_NTP_bind"/>
    <property type="match status" value="1"/>
</dbReference>
<dbReference type="SUPFAM" id="SSF52540">
    <property type="entry name" value="P-loop containing nucleoside triphosphate hydrolases"/>
    <property type="match status" value="2"/>
</dbReference>
<dbReference type="AlphaFoldDB" id="S8CWS3"/>
<evidence type="ECO:0000256" key="8">
    <source>
        <dbReference type="ARBA" id="ARBA00047984"/>
    </source>
</evidence>
<evidence type="ECO:0000313" key="13">
    <source>
        <dbReference type="EMBL" id="EPS69371.1"/>
    </source>
</evidence>
<dbReference type="FunFam" id="3.30.1370.50:FF:000002">
    <property type="entry name" value="Immunoglobulin mu DNA-binding protein 2"/>
    <property type="match status" value="1"/>
</dbReference>
<evidence type="ECO:0000256" key="5">
    <source>
        <dbReference type="ARBA" id="ARBA00022840"/>
    </source>
</evidence>
<dbReference type="OrthoDB" id="5600252at2759"/>
<proteinExistence type="inferred from homology"/>
<dbReference type="GO" id="GO:0003724">
    <property type="term" value="F:RNA helicase activity"/>
    <property type="evidence" value="ECO:0007669"/>
    <property type="project" value="UniProtKB-EC"/>
</dbReference>
<evidence type="ECO:0000313" key="14">
    <source>
        <dbReference type="Proteomes" id="UP000015453"/>
    </source>
</evidence>
<keyword evidence="4" id="KW-0347">Helicase</keyword>
<dbReference type="InterPro" id="IPR048333">
    <property type="entry name" value="HA2_WH"/>
</dbReference>
<name>S8CWS3_9LAMI</name>
<keyword evidence="6" id="KW-0694">RNA-binding</keyword>
<evidence type="ECO:0000256" key="6">
    <source>
        <dbReference type="ARBA" id="ARBA00022884"/>
    </source>
</evidence>
<feature type="non-terminal residue" evidence="13">
    <location>
        <position position="1"/>
    </location>
</feature>
<dbReference type="InterPro" id="IPR036770">
    <property type="entry name" value="Ankyrin_rpt-contain_sf"/>
</dbReference>
<dbReference type="PROSITE" id="PS51061">
    <property type="entry name" value="R3H"/>
    <property type="match status" value="1"/>
</dbReference>
<dbReference type="Pfam" id="PF21010">
    <property type="entry name" value="HA2_C"/>
    <property type="match status" value="1"/>
</dbReference>
<sequence length="985" mass="110379">GNKKKKGANKNDFPKVSETSRTRITRILEVFWKSNDGVYKFKEDLSRFERATVHVLCRRMGMKSKSFGNGQQRRVHVFKLHHSSNSKKKIEEKLHSFRFSEKSSAVLQDLFSRYPPDEVRMTEEGVGGSIRKNKKSQKITDDMFCKPAMSDSDTVNKFESLATRIEKSPSLKQIAQERSKLPIASFKDSITSTIQSHQVVLICGETGCGKTTQVPQFILDHEWSRGNTCKVICTQPRRISATSVAERIASERGENIGDSVGYKIRLESKGGRHSSLVFCTNGILLRVLVSKGPGRSKKKASKSSLNSFLDITHIIVDEIHERDRFSDLMLAIIRDLLPSYPHLRLVLMSATIDAERFSMYFGNCPVIQVPGFTHPVRTFYLEDVLSVVRQGDGEHLSPLSEEFKVALDEAIDSASSNADFDPLLELLSSEGGGLNVFNYQHSRTGVTPLMLFAGKGRVGDIYMLLSFGVDCRIKCKAGKTAYDFAQQENHAEAAEVIRKHMEKAHMDSEEERTLLEKYLSNVNPELTDCILIEQLLGRICSDSTVGAILVFLPGWDDIQRMREKLLSNPFFKDQAKFLILPLHSMVPLTEQKKVFRRPPPGCFKIVLSTNIAETSVTIDDIICVIDSGRMKEKSYDPYINVSSLQSSWISKANARQREGRAGRCRPGVCYHLYSKVRAASLPDYQVPEIKRMPIEELCLQVKLIDPSWKIEEFLQKTMDPPVHDTIHNAIGVLQDIGALSPDEDLTELGQRLGSLPVHPVTSKMLLLSILLNCLDPALTLACASDYKDPFILPMHPDERNKADEAKSELASFYGGRGDHLAVIAAFECWEMAKERGEDAYFCSRYLISPATMKMISRMRNQLESELLRNGFIQDKSSRCSLNKHDPGVLHAVVASALYPRIGKVAPRGKRNFVDTADGNKVRVHPQSTACKPWISSSSSPPPLVMFDEIIRGDGGMHIKNCSFVGCLPFLLLAKEIVVAPGKEEE</sequence>
<comment type="catalytic activity">
    <reaction evidence="8">
        <text>ATP + H2O = ADP + phosphate + H(+)</text>
        <dbReference type="Rhea" id="RHEA:13065"/>
        <dbReference type="ChEBI" id="CHEBI:15377"/>
        <dbReference type="ChEBI" id="CHEBI:15378"/>
        <dbReference type="ChEBI" id="CHEBI:30616"/>
        <dbReference type="ChEBI" id="CHEBI:43474"/>
        <dbReference type="ChEBI" id="CHEBI:456216"/>
        <dbReference type="EC" id="3.6.4.13"/>
    </reaction>
</comment>
<feature type="domain" description="R3H" evidence="10">
    <location>
        <begin position="18"/>
        <end position="81"/>
    </location>
</feature>
<keyword evidence="3" id="KW-0378">Hydrolase</keyword>
<dbReference type="GO" id="GO:0005634">
    <property type="term" value="C:nucleus"/>
    <property type="evidence" value="ECO:0007669"/>
    <property type="project" value="UniProtKB-SubCell"/>
</dbReference>
<keyword evidence="2" id="KW-0547">Nucleotide-binding</keyword>
<dbReference type="Pfam" id="PF01424">
    <property type="entry name" value="R3H"/>
    <property type="match status" value="1"/>
</dbReference>
<keyword evidence="7" id="KW-0539">Nucleus</keyword>
<evidence type="ECO:0000259" key="11">
    <source>
        <dbReference type="PROSITE" id="PS51192"/>
    </source>
</evidence>
<dbReference type="Proteomes" id="UP000015453">
    <property type="component" value="Unassembled WGS sequence"/>
</dbReference>
<dbReference type="GO" id="GO:0003677">
    <property type="term" value="F:DNA binding"/>
    <property type="evidence" value="ECO:0007669"/>
    <property type="project" value="UniProtKB-ARBA"/>
</dbReference>
<dbReference type="PANTHER" id="PTHR18934:SF213">
    <property type="entry name" value="3'-5' RNA HELICASE YTHDC2"/>
    <property type="match status" value="1"/>
</dbReference>
<dbReference type="CDD" id="cd17917">
    <property type="entry name" value="DEXHc_RHA-like"/>
    <property type="match status" value="1"/>
</dbReference>
<dbReference type="InterPro" id="IPR027417">
    <property type="entry name" value="P-loop_NTPase"/>
</dbReference>
<accession>S8CWS3</accession>
<dbReference type="FunFam" id="3.40.50.300:FF:000526">
    <property type="entry name" value="DExH-box ATP-dependent RNA helicase DExH3"/>
    <property type="match status" value="1"/>
</dbReference>
<dbReference type="FunFam" id="3.40.50.300:FF:000860">
    <property type="entry name" value="DExH-box ATP-dependent RNA helicase DExH6"/>
    <property type="match status" value="1"/>
</dbReference>
<evidence type="ECO:0000256" key="2">
    <source>
        <dbReference type="ARBA" id="ARBA00022741"/>
    </source>
</evidence>